<accession>A0ABD1RA41</accession>
<evidence type="ECO:0000256" key="3">
    <source>
        <dbReference type="ARBA" id="ARBA00007823"/>
    </source>
</evidence>
<keyword evidence="6" id="KW-0540">Nuclease</keyword>
<dbReference type="SUPFAM" id="SSF56281">
    <property type="entry name" value="Metallo-hydrolase/oxidoreductase"/>
    <property type="match status" value="1"/>
</dbReference>
<dbReference type="InterPro" id="IPR036866">
    <property type="entry name" value="RibonucZ/Hydroxyglut_hydro"/>
</dbReference>
<comment type="caution">
    <text evidence="11">The sequence shown here is derived from an EMBL/GenBank/DDBJ whole genome shotgun (WGS) entry which is preliminary data.</text>
</comment>
<evidence type="ECO:0000256" key="4">
    <source>
        <dbReference type="ARBA" id="ARBA00012477"/>
    </source>
</evidence>
<dbReference type="Gene3D" id="3.60.15.10">
    <property type="entry name" value="Ribonuclease Z/Hydroxyacylglutathione hydrolase-like"/>
    <property type="match status" value="1"/>
</dbReference>
<dbReference type="GO" id="GO:0046872">
    <property type="term" value="F:metal ion binding"/>
    <property type="evidence" value="ECO:0007669"/>
    <property type="project" value="UniProtKB-KW"/>
</dbReference>
<evidence type="ECO:0000256" key="8">
    <source>
        <dbReference type="ARBA" id="ARBA00022759"/>
    </source>
</evidence>
<gene>
    <name evidence="11" type="ORF">Adt_30004</name>
</gene>
<dbReference type="GO" id="GO:0042781">
    <property type="term" value="F:3'-tRNA processing endoribonuclease activity"/>
    <property type="evidence" value="ECO:0007669"/>
    <property type="project" value="UniProtKB-EC"/>
</dbReference>
<evidence type="ECO:0000256" key="9">
    <source>
        <dbReference type="ARBA" id="ARBA00022801"/>
    </source>
</evidence>
<reference evidence="12" key="1">
    <citation type="submission" date="2024-07" db="EMBL/GenBank/DDBJ databases">
        <title>Two chromosome-level genome assemblies of Korean endemic species Abeliophyllum distichum and Forsythia ovata (Oleaceae).</title>
        <authorList>
            <person name="Jang H."/>
        </authorList>
    </citation>
    <scope>NUCLEOTIDE SEQUENCE [LARGE SCALE GENOMIC DNA]</scope>
</reference>
<evidence type="ECO:0000313" key="12">
    <source>
        <dbReference type="Proteomes" id="UP001604336"/>
    </source>
</evidence>
<dbReference type="EC" id="3.1.26.11" evidence="4"/>
<keyword evidence="12" id="KW-1185">Reference proteome</keyword>
<evidence type="ECO:0000256" key="2">
    <source>
        <dbReference type="ARBA" id="ARBA00001947"/>
    </source>
</evidence>
<evidence type="ECO:0000256" key="10">
    <source>
        <dbReference type="ARBA" id="ARBA00022833"/>
    </source>
</evidence>
<dbReference type="SUPFAM" id="SSF51430">
    <property type="entry name" value="NAD(P)-linked oxidoreductase"/>
    <property type="match status" value="1"/>
</dbReference>
<dbReference type="InterPro" id="IPR036812">
    <property type="entry name" value="NAD(P)_OxRdtase_dom_sf"/>
</dbReference>
<evidence type="ECO:0000256" key="5">
    <source>
        <dbReference type="ARBA" id="ARBA00022694"/>
    </source>
</evidence>
<keyword evidence="7" id="KW-0479">Metal-binding</keyword>
<keyword evidence="5" id="KW-0819">tRNA processing</keyword>
<keyword evidence="9" id="KW-0378">Hydrolase</keyword>
<comment type="catalytic activity">
    <reaction evidence="1">
        <text>Endonucleolytic cleavage of RNA, removing extra 3' nucleotides from tRNA precursor, generating 3' termini of tRNAs. A 3'-hydroxy group is left at the tRNA terminus and a 5'-phosphoryl group is left at the trailer molecule.</text>
        <dbReference type="EC" id="3.1.26.11"/>
    </reaction>
</comment>
<sequence>MSIRLDIWALGVSEYCETSWERVFPHRKPARSNCRTRRRKGTAQNPAGAKFETPVIEACISEPGCRFGRPRRVGDRVVRCCEVGVEVAEKRKVVVKNGKDSLEICKVLNRMWQTSGGWGRIDRDDAVEAMFKYADAGLSTFDMADHYHHTGLARILALRSDLLKGIPHDPLIVIGPVQLKGYLDAYQRREDLDMQFLDCKHTEEASVEAFNSNEDGNTILPECERGDSTMFARDCMRSCSKKQRSPVKNAAAVPILKSLKKVLLEAGLETLISVPVEHCEPAFGVVMKAANRINRVGKTIPGWKLVYSGDTRPCHELIQASCGATVLIHEVSCKM</sequence>
<keyword evidence="10" id="KW-0862">Zinc</keyword>
<evidence type="ECO:0000256" key="1">
    <source>
        <dbReference type="ARBA" id="ARBA00000402"/>
    </source>
</evidence>
<name>A0ABD1RA41_9LAMI</name>
<dbReference type="InterPro" id="IPR047151">
    <property type="entry name" value="RNZ2-like"/>
</dbReference>
<evidence type="ECO:0000256" key="6">
    <source>
        <dbReference type="ARBA" id="ARBA00022722"/>
    </source>
</evidence>
<dbReference type="PANTHER" id="PTHR12553">
    <property type="entry name" value="ZINC PHOSPHODIESTERASE ELAC PROTEIN 2"/>
    <property type="match status" value="1"/>
</dbReference>
<organism evidence="11 12">
    <name type="scientific">Abeliophyllum distichum</name>
    <dbReference type="NCBI Taxonomy" id="126358"/>
    <lineage>
        <taxon>Eukaryota</taxon>
        <taxon>Viridiplantae</taxon>
        <taxon>Streptophyta</taxon>
        <taxon>Embryophyta</taxon>
        <taxon>Tracheophyta</taxon>
        <taxon>Spermatophyta</taxon>
        <taxon>Magnoliopsida</taxon>
        <taxon>eudicotyledons</taxon>
        <taxon>Gunneridae</taxon>
        <taxon>Pentapetalae</taxon>
        <taxon>asterids</taxon>
        <taxon>lamiids</taxon>
        <taxon>Lamiales</taxon>
        <taxon>Oleaceae</taxon>
        <taxon>Forsythieae</taxon>
        <taxon>Abeliophyllum</taxon>
    </lineage>
</organism>
<dbReference type="Proteomes" id="UP001604336">
    <property type="component" value="Unassembled WGS sequence"/>
</dbReference>
<dbReference type="PANTHER" id="PTHR12553:SF49">
    <property type="entry name" value="ZINC PHOSPHODIESTERASE ELAC PROTEIN 2"/>
    <property type="match status" value="1"/>
</dbReference>
<evidence type="ECO:0000256" key="7">
    <source>
        <dbReference type="ARBA" id="ARBA00022723"/>
    </source>
</evidence>
<evidence type="ECO:0000313" key="11">
    <source>
        <dbReference type="EMBL" id="KAL2485248.1"/>
    </source>
</evidence>
<protein>
    <recommendedName>
        <fullName evidence="4">ribonuclease Z</fullName>
        <ecNumber evidence="4">3.1.26.11</ecNumber>
    </recommendedName>
</protein>
<dbReference type="EMBL" id="JBFOLK010000009">
    <property type="protein sequence ID" value="KAL2485248.1"/>
    <property type="molecule type" value="Genomic_DNA"/>
</dbReference>
<comment type="similarity">
    <text evidence="3">Belongs to the RNase Z family.</text>
</comment>
<dbReference type="AlphaFoldDB" id="A0ABD1RA41"/>
<comment type="cofactor">
    <cofactor evidence="2">
        <name>Zn(2+)</name>
        <dbReference type="ChEBI" id="CHEBI:29105"/>
    </cofactor>
</comment>
<keyword evidence="8" id="KW-0255">Endonuclease</keyword>
<proteinExistence type="inferred from homology"/>